<dbReference type="AlphaFoldDB" id="A0A518AHZ9"/>
<dbReference type="KEGG" id="amuc:Pan181_05370"/>
<gene>
    <name evidence="2" type="ORF">Pan181_05370</name>
</gene>
<keyword evidence="3" id="KW-1185">Reference proteome</keyword>
<feature type="compositionally biased region" description="Basic residues" evidence="1">
    <location>
        <begin position="15"/>
        <end position="26"/>
    </location>
</feature>
<feature type="region of interest" description="Disordered" evidence="1">
    <location>
        <begin position="1"/>
        <end position="81"/>
    </location>
</feature>
<evidence type="ECO:0000313" key="3">
    <source>
        <dbReference type="Proteomes" id="UP000315750"/>
    </source>
</evidence>
<dbReference type="Proteomes" id="UP000315750">
    <property type="component" value="Chromosome"/>
</dbReference>
<evidence type="ECO:0000313" key="2">
    <source>
        <dbReference type="EMBL" id="QDU54356.1"/>
    </source>
</evidence>
<proteinExistence type="predicted"/>
<reference evidence="2 3" key="1">
    <citation type="submission" date="2019-02" db="EMBL/GenBank/DDBJ databases">
        <title>Deep-cultivation of Planctomycetes and their phenomic and genomic characterization uncovers novel biology.</title>
        <authorList>
            <person name="Wiegand S."/>
            <person name="Jogler M."/>
            <person name="Boedeker C."/>
            <person name="Pinto D."/>
            <person name="Vollmers J."/>
            <person name="Rivas-Marin E."/>
            <person name="Kohn T."/>
            <person name="Peeters S.H."/>
            <person name="Heuer A."/>
            <person name="Rast P."/>
            <person name="Oberbeckmann S."/>
            <person name="Bunk B."/>
            <person name="Jeske O."/>
            <person name="Meyerdierks A."/>
            <person name="Storesund J.E."/>
            <person name="Kallscheuer N."/>
            <person name="Luecker S."/>
            <person name="Lage O.M."/>
            <person name="Pohl T."/>
            <person name="Merkel B.J."/>
            <person name="Hornburger P."/>
            <person name="Mueller R.-W."/>
            <person name="Bruemmer F."/>
            <person name="Labrenz M."/>
            <person name="Spormann A.M."/>
            <person name="Op den Camp H."/>
            <person name="Overmann J."/>
            <person name="Amann R."/>
            <person name="Jetten M.S.M."/>
            <person name="Mascher T."/>
            <person name="Medema M.H."/>
            <person name="Devos D.P."/>
            <person name="Kaster A.-K."/>
            <person name="Ovreas L."/>
            <person name="Rohde M."/>
            <person name="Galperin M.Y."/>
            <person name="Jogler C."/>
        </authorList>
    </citation>
    <scope>NUCLEOTIDE SEQUENCE [LARGE SCALE GENOMIC DNA]</scope>
    <source>
        <strain evidence="2 3">Pan181</strain>
    </source>
</reference>
<name>A0A518AHZ9_9BACT</name>
<evidence type="ECO:0000256" key="1">
    <source>
        <dbReference type="SAM" id="MobiDB-lite"/>
    </source>
</evidence>
<sequence>MCPQKPKIDSWGLYSRRRSPHGRRKYLGTNKLPRATKIRPRAFRPTPNQTGAKPPANHAQRNTLDHIPLRPPLKKAPPRLPHRTMLAPSRIAPTGDPGKLLADGLECEVDMCTLDHIPLQLQAKSGEVREGRKEAACTDFSRGKNARRESSRMLGIAAGTILRRPTRVALHVSGTAAAESLRLRCGAATPNRLPSHRSDQ</sequence>
<dbReference type="EMBL" id="CP036278">
    <property type="protein sequence ID" value="QDU54356.1"/>
    <property type="molecule type" value="Genomic_DNA"/>
</dbReference>
<protein>
    <submittedName>
        <fullName evidence="2">Uncharacterized protein</fullName>
    </submittedName>
</protein>
<feature type="compositionally biased region" description="Basic residues" evidence="1">
    <location>
        <begin position="72"/>
        <end position="81"/>
    </location>
</feature>
<accession>A0A518AHZ9</accession>
<organism evidence="2 3">
    <name type="scientific">Aeoliella mucimassa</name>
    <dbReference type="NCBI Taxonomy" id="2527972"/>
    <lineage>
        <taxon>Bacteria</taxon>
        <taxon>Pseudomonadati</taxon>
        <taxon>Planctomycetota</taxon>
        <taxon>Planctomycetia</taxon>
        <taxon>Pirellulales</taxon>
        <taxon>Lacipirellulaceae</taxon>
        <taxon>Aeoliella</taxon>
    </lineage>
</organism>